<dbReference type="GO" id="GO:0005975">
    <property type="term" value="P:carbohydrate metabolic process"/>
    <property type="evidence" value="ECO:0007669"/>
    <property type="project" value="InterPro"/>
</dbReference>
<evidence type="ECO:0000256" key="2">
    <source>
        <dbReference type="ARBA" id="ARBA00023295"/>
    </source>
</evidence>
<dbReference type="InterPro" id="IPR029070">
    <property type="entry name" value="Chitinase_insertion_sf"/>
</dbReference>
<evidence type="ECO:0000313" key="6">
    <source>
        <dbReference type="EMBL" id="SDB01686.1"/>
    </source>
</evidence>
<keyword evidence="7" id="KW-1185">Reference proteome</keyword>
<dbReference type="PROSITE" id="PS51910">
    <property type="entry name" value="GH18_2"/>
    <property type="match status" value="1"/>
</dbReference>
<evidence type="ECO:0000259" key="5">
    <source>
        <dbReference type="PROSITE" id="PS51910"/>
    </source>
</evidence>
<dbReference type="RefSeq" id="WP_090170714.1">
    <property type="nucleotide sequence ID" value="NZ_FMXR01000004.1"/>
</dbReference>
<evidence type="ECO:0000256" key="1">
    <source>
        <dbReference type="ARBA" id="ARBA00022801"/>
    </source>
</evidence>
<dbReference type="PANTHER" id="PTHR46066:SF2">
    <property type="entry name" value="CHITINASE DOMAIN-CONTAINING PROTEIN 1"/>
    <property type="match status" value="1"/>
</dbReference>
<sequence>MGRRKKAQRARKKKLLIALVIVVIVVIAALAFLVKKYTPTSETVDLNTYYNIEEEQDIALIIDREKNETLGKYINGEVYVPYDILQESINERFYWDSNEKILLYTTANEVIKANANEAAYTAGKEVIQTSYQVVMIEEDETYVALDFVEIYANVTHQAYESPNRAVITSKWETITQATAKKETPIRVKGGIKSKIVDTLEKDEVVTIIEGGENWTKVMTEDGMIGYMKNSLMSDTKEVTLANDFQEEEISHNLKDEKVNLLWHQVTNQSANNSISTVLARSSGINVISPTWFYMNDENGGIASIASLDYVQTCHENDVEVWALVSNLENTDIDCEKVLTTTSLRTNLVNSIMAAAIQYGLDGINLDFESLSTQGALGFVQLIRELSIKCRANDVILSVDNYVPSGYTTAYNRSEQAAFADYVVIMAYDEHYAGSDEGSVSSINYVTESVTNTLKEVPAEQIILGLPFYARLWEETPDEDAENGYTLSSTAVGMDEADTILEENDANKTWNEELQQYYAEYEADGKTYKIWMEEETSLEAKLKIYQENNLAGAAFWKSGFERSTIWDLVNKYVQ</sequence>
<protein>
    <submittedName>
        <fullName evidence="6">Spore germination protein YaaH</fullName>
    </submittedName>
</protein>
<reference evidence="6 7" key="1">
    <citation type="submission" date="2016-10" db="EMBL/GenBank/DDBJ databases">
        <authorList>
            <person name="de Groot N.N."/>
        </authorList>
    </citation>
    <scope>NUCLEOTIDE SEQUENCE [LARGE SCALE GENOMIC DNA]</scope>
    <source>
        <strain evidence="6 7">DSM 3217</strain>
    </source>
</reference>
<comment type="similarity">
    <text evidence="4">Belongs to the glycosyl hydrolase 18 family.</text>
</comment>
<feature type="domain" description="GH18" evidence="5">
    <location>
        <begin position="256"/>
        <end position="573"/>
    </location>
</feature>
<evidence type="ECO:0000256" key="4">
    <source>
        <dbReference type="RuleBase" id="RU004453"/>
    </source>
</evidence>
<dbReference type="InterPro" id="IPR003646">
    <property type="entry name" value="SH3-like_bac-type"/>
</dbReference>
<dbReference type="SUPFAM" id="SSF55383">
    <property type="entry name" value="Copper amine oxidase, domain N"/>
    <property type="match status" value="1"/>
</dbReference>
<evidence type="ECO:0000313" key="7">
    <source>
        <dbReference type="Proteomes" id="UP000199228"/>
    </source>
</evidence>
<keyword evidence="1 3" id="KW-0378">Hydrolase</keyword>
<dbReference type="InterPro" id="IPR011583">
    <property type="entry name" value="Chitinase_II/V-like_cat"/>
</dbReference>
<dbReference type="InterPro" id="IPR001223">
    <property type="entry name" value="Glyco_hydro18_cat"/>
</dbReference>
<dbReference type="InterPro" id="IPR012854">
    <property type="entry name" value="Cu_amine_oxidase-like_N"/>
</dbReference>
<keyword evidence="2 3" id="KW-0326">Glycosidase</keyword>
<dbReference type="Pfam" id="PF07833">
    <property type="entry name" value="Cu_amine_oxidN1"/>
    <property type="match status" value="1"/>
</dbReference>
<accession>A0A1G6A0B5</accession>
<dbReference type="PROSITE" id="PS01095">
    <property type="entry name" value="GH18_1"/>
    <property type="match status" value="1"/>
</dbReference>
<dbReference type="InterPro" id="IPR001579">
    <property type="entry name" value="Glyco_hydro_18_chit_AS"/>
</dbReference>
<dbReference type="Pfam" id="PF00704">
    <property type="entry name" value="Glyco_hydro_18"/>
    <property type="match status" value="1"/>
</dbReference>
<dbReference type="AlphaFoldDB" id="A0A1G6A0B5"/>
<dbReference type="SUPFAM" id="SSF51445">
    <property type="entry name" value="(Trans)glycosidases"/>
    <property type="match status" value="1"/>
</dbReference>
<dbReference type="Proteomes" id="UP000199228">
    <property type="component" value="Unassembled WGS sequence"/>
</dbReference>
<dbReference type="GO" id="GO:0004553">
    <property type="term" value="F:hydrolase activity, hydrolyzing O-glycosyl compounds"/>
    <property type="evidence" value="ECO:0007669"/>
    <property type="project" value="InterPro"/>
</dbReference>
<dbReference type="GO" id="GO:0008061">
    <property type="term" value="F:chitin binding"/>
    <property type="evidence" value="ECO:0007669"/>
    <property type="project" value="InterPro"/>
</dbReference>
<gene>
    <name evidence="6" type="ORF">SAMN02910417_00039</name>
</gene>
<organism evidence="6 7">
    <name type="scientific">Eubacterium oxidoreducens</name>
    <dbReference type="NCBI Taxonomy" id="1732"/>
    <lineage>
        <taxon>Bacteria</taxon>
        <taxon>Bacillati</taxon>
        <taxon>Bacillota</taxon>
        <taxon>Clostridia</taxon>
        <taxon>Eubacteriales</taxon>
        <taxon>Eubacteriaceae</taxon>
        <taxon>Eubacterium</taxon>
    </lineage>
</organism>
<proteinExistence type="inferred from homology"/>
<dbReference type="Gene3D" id="3.20.20.80">
    <property type="entry name" value="Glycosidases"/>
    <property type="match status" value="1"/>
</dbReference>
<dbReference type="STRING" id="1732.SAMN02910417_00039"/>
<evidence type="ECO:0000256" key="3">
    <source>
        <dbReference type="RuleBase" id="RU000489"/>
    </source>
</evidence>
<name>A0A1G6A0B5_EUBOX</name>
<dbReference type="PANTHER" id="PTHR46066">
    <property type="entry name" value="CHITINASE DOMAIN-CONTAINING PROTEIN 1 FAMILY MEMBER"/>
    <property type="match status" value="1"/>
</dbReference>
<dbReference type="InterPro" id="IPR017853">
    <property type="entry name" value="GH"/>
</dbReference>
<dbReference type="EMBL" id="FMXR01000004">
    <property type="protein sequence ID" value="SDB01686.1"/>
    <property type="molecule type" value="Genomic_DNA"/>
</dbReference>
<dbReference type="SMART" id="SM00636">
    <property type="entry name" value="Glyco_18"/>
    <property type="match status" value="1"/>
</dbReference>
<dbReference type="Gene3D" id="2.30.30.40">
    <property type="entry name" value="SH3 Domains"/>
    <property type="match status" value="1"/>
</dbReference>
<dbReference type="OrthoDB" id="9775889at2"/>
<dbReference type="Gene3D" id="3.10.50.10">
    <property type="match status" value="1"/>
</dbReference>
<dbReference type="InterPro" id="IPR036582">
    <property type="entry name" value="Mao_N_sf"/>
</dbReference>
<dbReference type="Pfam" id="PF08239">
    <property type="entry name" value="SH3_3"/>
    <property type="match status" value="1"/>
</dbReference>